<dbReference type="PANTHER" id="PTHR21716">
    <property type="entry name" value="TRANSMEMBRANE PROTEIN"/>
    <property type="match status" value="1"/>
</dbReference>
<keyword evidence="3" id="KW-0813">Transport</keyword>
<evidence type="ECO:0000313" key="10">
    <source>
        <dbReference type="EMBL" id="MFD0705457.1"/>
    </source>
</evidence>
<keyword evidence="4" id="KW-1003">Cell membrane</keyword>
<comment type="similarity">
    <text evidence="2">Belongs to the autoinducer-2 exporter (AI-2E) (TC 2.A.86) family.</text>
</comment>
<feature type="compositionally biased region" description="Basic and acidic residues" evidence="8">
    <location>
        <begin position="450"/>
        <end position="473"/>
    </location>
</feature>
<reference evidence="11" key="1">
    <citation type="journal article" date="2019" name="Int. J. Syst. Evol. Microbiol.">
        <title>The Global Catalogue of Microorganisms (GCM) 10K type strain sequencing project: providing services to taxonomists for standard genome sequencing and annotation.</title>
        <authorList>
            <consortium name="The Broad Institute Genomics Platform"/>
            <consortium name="The Broad Institute Genome Sequencing Center for Infectious Disease"/>
            <person name="Wu L."/>
            <person name="Ma J."/>
        </authorList>
    </citation>
    <scope>NUCLEOTIDE SEQUENCE [LARGE SCALE GENOMIC DNA]</scope>
    <source>
        <strain evidence="11">CCM 8604</strain>
    </source>
</reference>
<proteinExistence type="inferred from homology"/>
<protein>
    <submittedName>
        <fullName evidence="10">AI-2E family transporter</fullName>
    </submittedName>
</protein>
<evidence type="ECO:0000256" key="9">
    <source>
        <dbReference type="SAM" id="Phobius"/>
    </source>
</evidence>
<feature type="transmembrane region" description="Helical" evidence="9">
    <location>
        <begin position="302"/>
        <end position="326"/>
    </location>
</feature>
<evidence type="ECO:0000256" key="1">
    <source>
        <dbReference type="ARBA" id="ARBA00004651"/>
    </source>
</evidence>
<organism evidence="10 11">
    <name type="scientific">Alloscardovia venturai</name>
    <dbReference type="NCBI Taxonomy" id="1769421"/>
    <lineage>
        <taxon>Bacteria</taxon>
        <taxon>Bacillati</taxon>
        <taxon>Actinomycetota</taxon>
        <taxon>Actinomycetes</taxon>
        <taxon>Bifidobacteriales</taxon>
        <taxon>Bifidobacteriaceae</taxon>
        <taxon>Alloscardovia</taxon>
    </lineage>
</organism>
<feature type="region of interest" description="Disordered" evidence="8">
    <location>
        <begin position="445"/>
        <end position="517"/>
    </location>
</feature>
<gene>
    <name evidence="10" type="ORF">ACFQY8_06830</name>
</gene>
<comment type="caution">
    <text evidence="10">The sequence shown here is derived from an EMBL/GenBank/DDBJ whole genome shotgun (WGS) entry which is preliminary data.</text>
</comment>
<dbReference type="InterPro" id="IPR002549">
    <property type="entry name" value="AI-2E-like"/>
</dbReference>
<dbReference type="PANTHER" id="PTHR21716:SF53">
    <property type="entry name" value="PERMEASE PERM-RELATED"/>
    <property type="match status" value="1"/>
</dbReference>
<keyword evidence="5 9" id="KW-0812">Transmembrane</keyword>
<dbReference type="Proteomes" id="UP001597036">
    <property type="component" value="Unassembled WGS sequence"/>
</dbReference>
<name>A0ABW2Y5D3_9BIFI</name>
<evidence type="ECO:0000256" key="4">
    <source>
        <dbReference type="ARBA" id="ARBA00022475"/>
    </source>
</evidence>
<sequence length="517" mass="56629">MSTNTHTVSESDVKNADNASRHAFQGEKLADLASIFPSRGDKRRPPEWYTRALLYAVIAVFLAIFVWNVWGSLGSVLLNIIISLFVAFAIEPVVRWLISHGWKRNVSAGLTLLALFVIVAAFVAVFGNLLFEQIVSIGKGLPKMYTQLSDYVSDKYNYTLPDIPSLGWSVLGSVHAENVGGYLNQILSTAGSAFSALLDVLTIILVTYYASAYGPNMRKVICHYLPEDGQKRFLVVWTVVQEQISGFLYSRIVLAVINAICLSIFMIILKVPNWLPLAIACGLISQFVPMIGTYIGGALPAIFAWGTNGLLPAVYIVIFIVIYQQIENNVLSPMVTRSTMDLNPAIALLSVFVFSAIWGALGGFLALPITASIQALLSTYLRRYELVDSDLLNDPAPKKKSKLAEGVQTVSETMMIPLRNARVREQHVTAEDLIRFRESVEGTGAIAQHSLHDSPTEDKTSDDTSGDKLDGASDGKPVASSAAPIAPAKPARRRPRFSTVDEVKPNEVQSQKKHETK</sequence>
<dbReference type="Pfam" id="PF01594">
    <property type="entry name" value="AI-2E_transport"/>
    <property type="match status" value="1"/>
</dbReference>
<feature type="transmembrane region" description="Helical" evidence="9">
    <location>
        <begin position="274"/>
        <end position="295"/>
    </location>
</feature>
<evidence type="ECO:0000256" key="7">
    <source>
        <dbReference type="ARBA" id="ARBA00023136"/>
    </source>
</evidence>
<evidence type="ECO:0000256" key="8">
    <source>
        <dbReference type="SAM" id="MobiDB-lite"/>
    </source>
</evidence>
<feature type="compositionally biased region" description="Low complexity" evidence="8">
    <location>
        <begin position="479"/>
        <end position="489"/>
    </location>
</feature>
<dbReference type="EMBL" id="JBHTHQ010000021">
    <property type="protein sequence ID" value="MFD0705457.1"/>
    <property type="molecule type" value="Genomic_DNA"/>
</dbReference>
<feature type="transmembrane region" description="Helical" evidence="9">
    <location>
        <begin position="110"/>
        <end position="131"/>
    </location>
</feature>
<keyword evidence="11" id="KW-1185">Reference proteome</keyword>
<evidence type="ECO:0000313" key="11">
    <source>
        <dbReference type="Proteomes" id="UP001597036"/>
    </source>
</evidence>
<keyword evidence="6 9" id="KW-1133">Transmembrane helix</keyword>
<feature type="transmembrane region" description="Helical" evidence="9">
    <location>
        <begin position="76"/>
        <end position="98"/>
    </location>
</feature>
<evidence type="ECO:0000256" key="6">
    <source>
        <dbReference type="ARBA" id="ARBA00022989"/>
    </source>
</evidence>
<keyword evidence="7 9" id="KW-0472">Membrane</keyword>
<evidence type="ECO:0000256" key="3">
    <source>
        <dbReference type="ARBA" id="ARBA00022448"/>
    </source>
</evidence>
<evidence type="ECO:0000256" key="5">
    <source>
        <dbReference type="ARBA" id="ARBA00022692"/>
    </source>
</evidence>
<evidence type="ECO:0000256" key="2">
    <source>
        <dbReference type="ARBA" id="ARBA00009773"/>
    </source>
</evidence>
<feature type="compositionally biased region" description="Basic and acidic residues" evidence="8">
    <location>
        <begin position="499"/>
        <end position="517"/>
    </location>
</feature>
<feature type="transmembrane region" description="Helical" evidence="9">
    <location>
        <begin position="186"/>
        <end position="210"/>
    </location>
</feature>
<feature type="transmembrane region" description="Helical" evidence="9">
    <location>
        <begin position="52"/>
        <end position="70"/>
    </location>
</feature>
<feature type="transmembrane region" description="Helical" evidence="9">
    <location>
        <begin position="346"/>
        <end position="373"/>
    </location>
</feature>
<comment type="subcellular location">
    <subcellularLocation>
        <location evidence="1">Cell membrane</location>
        <topology evidence="1">Multi-pass membrane protein</topology>
    </subcellularLocation>
</comment>
<dbReference type="RefSeq" id="WP_377939143.1">
    <property type="nucleotide sequence ID" value="NZ_JBHTHQ010000021.1"/>
</dbReference>
<feature type="transmembrane region" description="Helical" evidence="9">
    <location>
        <begin position="248"/>
        <end position="268"/>
    </location>
</feature>
<accession>A0ABW2Y5D3</accession>